<keyword evidence="1" id="KW-0812">Transmembrane</keyword>
<evidence type="ECO:0000256" key="1">
    <source>
        <dbReference type="SAM" id="Phobius"/>
    </source>
</evidence>
<keyword evidence="3" id="KW-1185">Reference proteome</keyword>
<keyword evidence="1" id="KW-0472">Membrane</keyword>
<comment type="caution">
    <text evidence="2">The sequence shown here is derived from an EMBL/GenBank/DDBJ whole genome shotgun (WGS) entry which is preliminary data.</text>
</comment>
<name>A0ABQ4SMQ6_9HYPH</name>
<keyword evidence="1" id="KW-1133">Transmembrane helix</keyword>
<accession>A0ABQ4SMQ6</accession>
<reference evidence="2" key="1">
    <citation type="journal article" date="2021" name="Front. Microbiol.">
        <title>Comprehensive Comparative Genomics and Phenotyping of Methylobacterium Species.</title>
        <authorList>
            <person name="Alessa O."/>
            <person name="Ogura Y."/>
            <person name="Fujitani Y."/>
            <person name="Takami H."/>
            <person name="Hayashi T."/>
            <person name="Sahin N."/>
            <person name="Tani A."/>
        </authorList>
    </citation>
    <scope>NUCLEOTIDE SEQUENCE</scope>
    <source>
        <strain evidence="2">DSM 17168</strain>
    </source>
</reference>
<dbReference type="EMBL" id="BPQQ01000069">
    <property type="protein sequence ID" value="GJE03173.1"/>
    <property type="molecule type" value="Genomic_DNA"/>
</dbReference>
<dbReference type="Proteomes" id="UP001055153">
    <property type="component" value="Unassembled WGS sequence"/>
</dbReference>
<proteinExistence type="predicted"/>
<reference evidence="2" key="2">
    <citation type="submission" date="2021-08" db="EMBL/GenBank/DDBJ databases">
        <authorList>
            <person name="Tani A."/>
            <person name="Ola A."/>
            <person name="Ogura Y."/>
            <person name="Katsura K."/>
            <person name="Hayashi T."/>
        </authorList>
    </citation>
    <scope>NUCLEOTIDE SEQUENCE</scope>
    <source>
        <strain evidence="2">DSM 17168</strain>
    </source>
</reference>
<sequence>MRQRIEDIGFICKLTFVAVLGSVLTHLFA</sequence>
<feature type="transmembrane region" description="Helical" evidence="1">
    <location>
        <begin position="7"/>
        <end position="28"/>
    </location>
</feature>
<organism evidence="2 3">
    <name type="scientific">Methylobacterium isbiliense</name>
    <dbReference type="NCBI Taxonomy" id="315478"/>
    <lineage>
        <taxon>Bacteria</taxon>
        <taxon>Pseudomonadati</taxon>
        <taxon>Pseudomonadota</taxon>
        <taxon>Alphaproteobacteria</taxon>
        <taxon>Hyphomicrobiales</taxon>
        <taxon>Methylobacteriaceae</taxon>
        <taxon>Methylobacterium</taxon>
    </lineage>
</organism>
<protein>
    <submittedName>
        <fullName evidence="2">Uncharacterized protein</fullName>
    </submittedName>
</protein>
<gene>
    <name evidence="2" type="ORF">GMJLKIPL_5124</name>
</gene>
<evidence type="ECO:0000313" key="2">
    <source>
        <dbReference type="EMBL" id="GJE03173.1"/>
    </source>
</evidence>
<evidence type="ECO:0000313" key="3">
    <source>
        <dbReference type="Proteomes" id="UP001055153"/>
    </source>
</evidence>